<feature type="signal peptide" evidence="1">
    <location>
        <begin position="1"/>
        <end position="20"/>
    </location>
</feature>
<accession>A0ABY5ZHZ3</accession>
<dbReference type="InterPro" id="IPR039448">
    <property type="entry name" value="Beta_helix"/>
</dbReference>
<gene>
    <name evidence="3" type="ORF">L9S41_13540</name>
</gene>
<proteinExistence type="predicted"/>
<evidence type="ECO:0000313" key="4">
    <source>
        <dbReference type="Proteomes" id="UP001060414"/>
    </source>
</evidence>
<dbReference type="Proteomes" id="UP001060414">
    <property type="component" value="Chromosome"/>
</dbReference>
<dbReference type="PROSITE" id="PS51257">
    <property type="entry name" value="PROKAR_LIPOPROTEIN"/>
    <property type="match status" value="1"/>
</dbReference>
<evidence type="ECO:0000259" key="2">
    <source>
        <dbReference type="Pfam" id="PF13229"/>
    </source>
</evidence>
<evidence type="ECO:0000256" key="1">
    <source>
        <dbReference type="SAM" id="SignalP"/>
    </source>
</evidence>
<dbReference type="InterPro" id="IPR011050">
    <property type="entry name" value="Pectin_lyase_fold/virulence"/>
</dbReference>
<feature type="domain" description="Right handed beta helix" evidence="2">
    <location>
        <begin position="114"/>
        <end position="224"/>
    </location>
</feature>
<dbReference type="InterPro" id="IPR012334">
    <property type="entry name" value="Pectin_lyas_fold"/>
</dbReference>
<keyword evidence="4" id="KW-1185">Reference proteome</keyword>
<dbReference type="RefSeq" id="WP_260747051.1">
    <property type="nucleotide sequence ID" value="NZ_CP092109.1"/>
</dbReference>
<sequence length="285" mass="31799">MRCYLTCVVLLVVLSGCTLAARPITGDLHGEIFWENTVYLRGDVTIEEGATLHIVPGTQVVFLPPVEGEDLLRIHPFFPGSELIVRGRILARGTAEAPIVFRAAREDAGAGSWGAVNLRQSPEAVFSHCIFTQADSAIHSFDSQVRVTQSIFQDNLVALRFNTSDMHISHNLIRGNDAGIRFHYGAPVIEFNHLVDNGRAFFFTSHPRDYVIRYNNILDSRDYAAVLGEEVPEDVLMADNHWGTNDPERIEARFFDGRRLSYLGNILYLPLAQHPFPDAGPAWSP</sequence>
<keyword evidence="1" id="KW-0732">Signal</keyword>
<evidence type="ECO:0000313" key="3">
    <source>
        <dbReference type="EMBL" id="UWZ78693.1"/>
    </source>
</evidence>
<dbReference type="Pfam" id="PF13229">
    <property type="entry name" value="Beta_helix"/>
    <property type="match status" value="1"/>
</dbReference>
<organism evidence="3 4">
    <name type="scientific">Geoalkalibacter halelectricus</name>
    <dbReference type="NCBI Taxonomy" id="2847045"/>
    <lineage>
        <taxon>Bacteria</taxon>
        <taxon>Pseudomonadati</taxon>
        <taxon>Thermodesulfobacteriota</taxon>
        <taxon>Desulfuromonadia</taxon>
        <taxon>Desulfuromonadales</taxon>
        <taxon>Geoalkalibacteraceae</taxon>
        <taxon>Geoalkalibacter</taxon>
    </lineage>
</organism>
<dbReference type="Gene3D" id="2.160.20.10">
    <property type="entry name" value="Single-stranded right-handed beta-helix, Pectin lyase-like"/>
    <property type="match status" value="1"/>
</dbReference>
<reference evidence="3" key="1">
    <citation type="journal article" date="2022" name="Environ. Microbiol.">
        <title>Geoalkalibacter halelectricus SAP #1 sp. nov. possessing extracellular electron transfer and mineral#reducing capabilities from a haloalkaline environment.</title>
        <authorList>
            <person name="Yadav S."/>
            <person name="Singh R."/>
            <person name="Sundharam S.S."/>
            <person name="Chaudhary S."/>
            <person name="Krishnamurthi S."/>
            <person name="Patil S.A."/>
        </authorList>
    </citation>
    <scope>NUCLEOTIDE SEQUENCE</scope>
    <source>
        <strain evidence="3">SAP-1</strain>
    </source>
</reference>
<dbReference type="EMBL" id="CP092109">
    <property type="protein sequence ID" value="UWZ78693.1"/>
    <property type="molecule type" value="Genomic_DNA"/>
</dbReference>
<protein>
    <submittedName>
        <fullName evidence="3">Right-handed parallel beta-helix repeat-containing protein</fullName>
    </submittedName>
</protein>
<feature type="chain" id="PRO_5046289323" evidence="1">
    <location>
        <begin position="21"/>
        <end position="285"/>
    </location>
</feature>
<dbReference type="SUPFAM" id="SSF51126">
    <property type="entry name" value="Pectin lyase-like"/>
    <property type="match status" value="1"/>
</dbReference>
<name>A0ABY5ZHZ3_9BACT</name>